<dbReference type="InterPro" id="IPR014710">
    <property type="entry name" value="RmlC-like_jellyroll"/>
</dbReference>
<dbReference type="SUPFAM" id="SSF46689">
    <property type="entry name" value="Homeodomain-like"/>
    <property type="match status" value="2"/>
</dbReference>
<feature type="domain" description="HTH araC/xylS-type" evidence="4">
    <location>
        <begin position="188"/>
        <end position="286"/>
    </location>
</feature>
<evidence type="ECO:0000313" key="6">
    <source>
        <dbReference type="Proteomes" id="UP001302349"/>
    </source>
</evidence>
<evidence type="ECO:0000256" key="2">
    <source>
        <dbReference type="ARBA" id="ARBA00023125"/>
    </source>
</evidence>
<dbReference type="Pfam" id="PF07883">
    <property type="entry name" value="Cupin_2"/>
    <property type="match status" value="1"/>
</dbReference>
<reference evidence="5 6" key="1">
    <citation type="journal article" date="2023" name="Microbiol. Resour. Announc.">
        <title>Complete Genome Sequence of Imperialibacter roseus strain P4T.</title>
        <authorList>
            <person name="Tizabi D.R."/>
            <person name="Bachvaroff T."/>
            <person name="Hill R.T."/>
        </authorList>
    </citation>
    <scope>NUCLEOTIDE SEQUENCE [LARGE SCALE GENOMIC DNA]</scope>
    <source>
        <strain evidence="5 6">P4T</strain>
    </source>
</reference>
<protein>
    <submittedName>
        <fullName evidence="5">AraC family transcriptional regulator</fullName>
    </submittedName>
</protein>
<gene>
    <name evidence="5" type="ORF">RT717_26220</name>
</gene>
<dbReference type="Proteomes" id="UP001302349">
    <property type="component" value="Chromosome"/>
</dbReference>
<keyword evidence="3" id="KW-0804">Transcription</keyword>
<dbReference type="InterPro" id="IPR011051">
    <property type="entry name" value="RmlC_Cupin_sf"/>
</dbReference>
<evidence type="ECO:0000256" key="3">
    <source>
        <dbReference type="ARBA" id="ARBA00023163"/>
    </source>
</evidence>
<dbReference type="Gene3D" id="1.10.10.60">
    <property type="entry name" value="Homeodomain-like"/>
    <property type="match status" value="2"/>
</dbReference>
<keyword evidence="1" id="KW-0805">Transcription regulation</keyword>
<keyword evidence="6" id="KW-1185">Reference proteome</keyword>
<dbReference type="PANTHER" id="PTHR43280:SF27">
    <property type="entry name" value="TRANSCRIPTIONAL REGULATOR MTLR"/>
    <property type="match status" value="1"/>
</dbReference>
<dbReference type="Pfam" id="PF12833">
    <property type="entry name" value="HTH_18"/>
    <property type="match status" value="1"/>
</dbReference>
<dbReference type="SUPFAM" id="SSF51182">
    <property type="entry name" value="RmlC-like cupins"/>
    <property type="match status" value="1"/>
</dbReference>
<accession>A0ABZ0IQD1</accession>
<dbReference type="InterPro" id="IPR018060">
    <property type="entry name" value="HTH_AraC"/>
</dbReference>
<dbReference type="PROSITE" id="PS01124">
    <property type="entry name" value="HTH_ARAC_FAMILY_2"/>
    <property type="match status" value="1"/>
</dbReference>
<evidence type="ECO:0000259" key="4">
    <source>
        <dbReference type="PROSITE" id="PS01124"/>
    </source>
</evidence>
<dbReference type="InterPro" id="IPR013096">
    <property type="entry name" value="Cupin_2"/>
</dbReference>
<dbReference type="PANTHER" id="PTHR43280">
    <property type="entry name" value="ARAC-FAMILY TRANSCRIPTIONAL REGULATOR"/>
    <property type="match status" value="1"/>
</dbReference>
<dbReference type="InterPro" id="IPR009057">
    <property type="entry name" value="Homeodomain-like_sf"/>
</dbReference>
<evidence type="ECO:0000313" key="5">
    <source>
        <dbReference type="EMBL" id="WOK06575.1"/>
    </source>
</evidence>
<name>A0ABZ0IQD1_9BACT</name>
<keyword evidence="2" id="KW-0238">DNA-binding</keyword>
<proteinExistence type="predicted"/>
<dbReference type="Gene3D" id="2.60.120.10">
    <property type="entry name" value="Jelly Rolls"/>
    <property type="match status" value="1"/>
</dbReference>
<dbReference type="EMBL" id="CP136051">
    <property type="protein sequence ID" value="WOK06575.1"/>
    <property type="molecule type" value="Genomic_DNA"/>
</dbReference>
<organism evidence="5 6">
    <name type="scientific">Imperialibacter roseus</name>
    <dbReference type="NCBI Taxonomy" id="1324217"/>
    <lineage>
        <taxon>Bacteria</taxon>
        <taxon>Pseudomonadati</taxon>
        <taxon>Bacteroidota</taxon>
        <taxon>Cytophagia</taxon>
        <taxon>Cytophagales</taxon>
        <taxon>Flammeovirgaceae</taxon>
        <taxon>Imperialibacter</taxon>
    </lineage>
</organism>
<dbReference type="RefSeq" id="WP_317489289.1">
    <property type="nucleotide sequence ID" value="NZ_CP136051.1"/>
</dbReference>
<dbReference type="SMART" id="SM00342">
    <property type="entry name" value="HTH_ARAC"/>
    <property type="match status" value="1"/>
</dbReference>
<dbReference type="CDD" id="cd06976">
    <property type="entry name" value="cupin_MtlR-like_N"/>
    <property type="match status" value="1"/>
</dbReference>
<sequence>MKPHFHKVPIGAEDSFSIRHDSRPNFGTLWHYHPELELHYIVKGEGTQYIGDNVSNFGSGDMVFLGQNLPHTWRCKEEYFTGNEKVQVEAYVLHFHPTCFGKDFLSLPEAYLIPRLFEKAKKGLKIHGESKARLIELLDGAVHAESLDRVIYLLSILKVLSETDEFETIAPAYAFSHLSSESEMVRLEKIYSYVLAHYKEKITLEEVASLANLSLTSFCRYFKTMTKKTFSDFLTEIRISNVCRAIVEDKLPTEVICFECGFNNVSNFYRHFKKVTGMTPFEYRKKYLSEV</sequence>
<evidence type="ECO:0000256" key="1">
    <source>
        <dbReference type="ARBA" id="ARBA00023015"/>
    </source>
</evidence>